<dbReference type="PANTHER" id="PTHR15430">
    <property type="entry name" value="GLOMULIN"/>
    <property type="match status" value="1"/>
</dbReference>
<evidence type="ECO:0000313" key="1">
    <source>
        <dbReference type="EMBL" id="PFH47936.1"/>
    </source>
</evidence>
<dbReference type="InterPro" id="IPR011989">
    <property type="entry name" value="ARM-like"/>
</dbReference>
<dbReference type="OrthoDB" id="5396786at2759"/>
<name>A0A2A9NJJ2_9AGAR</name>
<dbReference type="Gene3D" id="1.25.10.10">
    <property type="entry name" value="Leucine-rich Repeat Variant"/>
    <property type="match status" value="1"/>
</dbReference>
<proteinExistence type="predicted"/>
<dbReference type="Pfam" id="PF08568">
    <property type="entry name" value="Kinetochor_Ybp2"/>
    <property type="match status" value="1"/>
</dbReference>
<evidence type="ECO:0000313" key="2">
    <source>
        <dbReference type="Proteomes" id="UP000242287"/>
    </source>
</evidence>
<dbReference type="GO" id="GO:0005737">
    <property type="term" value="C:cytoplasm"/>
    <property type="evidence" value="ECO:0007669"/>
    <property type="project" value="TreeGrafter"/>
</dbReference>
<accession>A0A2A9NJJ2</accession>
<dbReference type="Proteomes" id="UP000242287">
    <property type="component" value="Unassembled WGS sequence"/>
</dbReference>
<dbReference type="GO" id="GO:0055105">
    <property type="term" value="F:ubiquitin-protein transferase inhibitor activity"/>
    <property type="evidence" value="ECO:0007669"/>
    <property type="project" value="TreeGrafter"/>
</dbReference>
<dbReference type="InterPro" id="IPR019516">
    <property type="entry name" value="Glomulin/ALF4"/>
</dbReference>
<dbReference type="InterPro" id="IPR013877">
    <property type="entry name" value="YAP-bd/ALF4/Glomulin"/>
</dbReference>
<dbReference type="InterPro" id="IPR016024">
    <property type="entry name" value="ARM-type_fold"/>
</dbReference>
<protein>
    <submittedName>
        <fullName evidence="1">Uncharacterized protein</fullName>
    </submittedName>
</protein>
<dbReference type="EMBL" id="KZ302084">
    <property type="protein sequence ID" value="PFH47936.1"/>
    <property type="molecule type" value="Genomic_DNA"/>
</dbReference>
<dbReference type="AlphaFoldDB" id="A0A2A9NJJ2"/>
<keyword evidence="2" id="KW-1185">Reference proteome</keyword>
<reference evidence="1 2" key="1">
    <citation type="submission" date="2014-02" db="EMBL/GenBank/DDBJ databases">
        <title>Transposable element dynamics among asymbiotic and ectomycorrhizal Amanita fungi.</title>
        <authorList>
            <consortium name="DOE Joint Genome Institute"/>
            <person name="Hess J."/>
            <person name="Skrede I."/>
            <person name="Wolfe B."/>
            <person name="LaButti K."/>
            <person name="Ohm R.A."/>
            <person name="Grigoriev I.V."/>
            <person name="Pringle A."/>
        </authorList>
    </citation>
    <scope>NUCLEOTIDE SEQUENCE [LARGE SCALE GENOMIC DNA]</scope>
    <source>
        <strain evidence="1 2">SKay4041</strain>
    </source>
</reference>
<sequence length="503" mass="55854">MTTSTPLAGFELEISHLIDDDSTAASMLDPLTTLPLHLPSKNPASAEVISSIAECGPPREVIMACQEALEQIEQYNGQDGDQDESVRAPQYQLITLIDVYGAAIPRLQLRKKSAPDTIQPLIAQLGAVIQIYGDSYSVQQGRSIIRGVSILVERINEWVMDIIECTGEDQDACKTILWNLLGDTVAICADFVRSCAAKRAFEKYYPHLVIRTYLDEGWEDGEETVQHAIEAANAIGKDLIDEPSIGKLMLLAHSDPDTIPVTSRVFDELLPCMLSAFQSWTALDECLALLTSLLHDKRVFVLAPEIVMPLITVLTATASRNPDPSVRQHCFSTISRLLSKVQPELRMDTLRTLADDPYFPPMRSAVVGLIKEAVLEGFACSSTNLFSSPAVMRVFGPILFNPNPPEFFSQDFTPDELNESFEVTRIVEVLAFYYVLIQRDTQNQTGVRDRDMIRNIERSFLAPLRTALARWKDGDTGDIIMPLVSLELGVERVDSAIAMLNKH</sequence>
<dbReference type="STRING" id="703135.A0A2A9NJJ2"/>
<dbReference type="PANTHER" id="PTHR15430:SF1">
    <property type="entry name" value="GLOMULIN"/>
    <property type="match status" value="1"/>
</dbReference>
<gene>
    <name evidence="1" type="ORF">AMATHDRAFT_6284</name>
</gene>
<organism evidence="1 2">
    <name type="scientific">Amanita thiersii Skay4041</name>
    <dbReference type="NCBI Taxonomy" id="703135"/>
    <lineage>
        <taxon>Eukaryota</taxon>
        <taxon>Fungi</taxon>
        <taxon>Dikarya</taxon>
        <taxon>Basidiomycota</taxon>
        <taxon>Agaricomycotina</taxon>
        <taxon>Agaricomycetes</taxon>
        <taxon>Agaricomycetidae</taxon>
        <taxon>Agaricales</taxon>
        <taxon>Pluteineae</taxon>
        <taxon>Amanitaceae</taxon>
        <taxon>Amanita</taxon>
    </lineage>
</organism>
<dbReference type="SUPFAM" id="SSF48371">
    <property type="entry name" value="ARM repeat"/>
    <property type="match status" value="1"/>
</dbReference>